<evidence type="ECO:0000256" key="1">
    <source>
        <dbReference type="ARBA" id="ARBA00022737"/>
    </source>
</evidence>
<dbReference type="Pfam" id="PF12796">
    <property type="entry name" value="Ank_2"/>
    <property type="match status" value="2"/>
</dbReference>
<evidence type="ECO:0000256" key="4">
    <source>
        <dbReference type="SAM" id="Coils"/>
    </source>
</evidence>
<dbReference type="PROSITE" id="PS50088">
    <property type="entry name" value="ANK_REPEAT"/>
    <property type="match status" value="5"/>
</dbReference>
<feature type="compositionally biased region" description="Low complexity" evidence="5">
    <location>
        <begin position="308"/>
        <end position="321"/>
    </location>
</feature>
<feature type="compositionally biased region" description="Basic residues" evidence="5">
    <location>
        <begin position="610"/>
        <end position="625"/>
    </location>
</feature>
<feature type="compositionally biased region" description="Basic and acidic residues" evidence="5">
    <location>
        <begin position="540"/>
        <end position="556"/>
    </location>
</feature>
<dbReference type="PANTHER" id="PTHR24178">
    <property type="entry name" value="MOLTING PROTEIN MLT-4"/>
    <property type="match status" value="1"/>
</dbReference>
<evidence type="ECO:0000256" key="3">
    <source>
        <dbReference type="PROSITE-ProRule" id="PRU00023"/>
    </source>
</evidence>
<keyword evidence="2 3" id="KW-0040">ANK repeat</keyword>
<keyword evidence="1" id="KW-0677">Repeat</keyword>
<comment type="caution">
    <text evidence="6">The sequence shown here is derived from an EMBL/GenBank/DDBJ whole genome shotgun (WGS) entry which is preliminary data.</text>
</comment>
<dbReference type="SMART" id="SM00248">
    <property type="entry name" value="ANK"/>
    <property type="match status" value="6"/>
</dbReference>
<dbReference type="AlphaFoldDB" id="A0AAD9R1C6"/>
<dbReference type="PROSITE" id="PS50297">
    <property type="entry name" value="ANK_REP_REGION"/>
    <property type="match status" value="5"/>
</dbReference>
<dbReference type="Gene3D" id="1.25.40.20">
    <property type="entry name" value="Ankyrin repeat-containing domain"/>
    <property type="match status" value="3"/>
</dbReference>
<feature type="repeat" description="ANK" evidence="3">
    <location>
        <begin position="46"/>
        <end position="78"/>
    </location>
</feature>
<keyword evidence="4" id="KW-0175">Coiled coil</keyword>
<dbReference type="PANTHER" id="PTHR24178:SF9">
    <property type="entry name" value="ANK_REP_REGION DOMAIN-CONTAINING PROTEIN"/>
    <property type="match status" value="1"/>
</dbReference>
<gene>
    <name evidence="6" type="ORF">P5673_004698</name>
</gene>
<keyword evidence="7" id="KW-1185">Reference proteome</keyword>
<feature type="compositionally biased region" description="Basic residues" evidence="5">
    <location>
        <begin position="364"/>
        <end position="380"/>
    </location>
</feature>
<accession>A0AAD9R1C6</accession>
<feature type="coiled-coil region" evidence="4">
    <location>
        <begin position="662"/>
        <end position="699"/>
    </location>
</feature>
<organism evidence="6 7">
    <name type="scientific">Acropora cervicornis</name>
    <name type="common">Staghorn coral</name>
    <dbReference type="NCBI Taxonomy" id="6130"/>
    <lineage>
        <taxon>Eukaryota</taxon>
        <taxon>Metazoa</taxon>
        <taxon>Cnidaria</taxon>
        <taxon>Anthozoa</taxon>
        <taxon>Hexacorallia</taxon>
        <taxon>Scleractinia</taxon>
        <taxon>Astrocoeniina</taxon>
        <taxon>Acroporidae</taxon>
        <taxon>Acropora</taxon>
    </lineage>
</organism>
<name>A0AAD9R1C6_ACRCE</name>
<dbReference type="SUPFAM" id="SSF48403">
    <property type="entry name" value="Ankyrin repeat"/>
    <property type="match status" value="1"/>
</dbReference>
<feature type="compositionally biased region" description="Polar residues" evidence="5">
    <location>
        <begin position="322"/>
        <end position="331"/>
    </location>
</feature>
<feature type="compositionally biased region" description="Basic and acidic residues" evidence="5">
    <location>
        <begin position="381"/>
        <end position="390"/>
    </location>
</feature>
<feature type="region of interest" description="Disordered" evidence="5">
    <location>
        <begin position="364"/>
        <end position="629"/>
    </location>
</feature>
<feature type="compositionally biased region" description="Low complexity" evidence="5">
    <location>
        <begin position="823"/>
        <end position="841"/>
    </location>
</feature>
<feature type="compositionally biased region" description="Basic and acidic residues" evidence="5">
    <location>
        <begin position="452"/>
        <end position="521"/>
    </location>
</feature>
<evidence type="ECO:0000256" key="5">
    <source>
        <dbReference type="SAM" id="MobiDB-lite"/>
    </source>
</evidence>
<sequence>MFKKRNAGDQLLLAVKLNKVSEISRLVALGVNLTSALLGLSLGLESRKTVLHYAAFKGQLSSVKALVEAGADLDVTDENGVTPLHRAVIDGHSDVVRVLLEALCSVDKKDENGNSALHEAAWSGYSKCVELLVKARCNVNLHNRTGYTSLHLAAQNCHFKTVEYGDSPLHVAVRYGHVDVCKILLANCQDNLSGQNNDGNTALHIATSMGHEKLVDMLLNAGSKVATRNNVGDTARDIAIQNGFKSVAKKLAPANNKDNWKLFRRSGKERPRSCDLSSMPVESICSTQATTATPLWVPKPQPVDNEGSKAPACSPKKSPPSQDDSNLSSGSDRNKEKGKCKYRVLTIKPSEMCSIEREYSAFLKKRKMRKSSRSRSRSTNRSKEETHRSDPGLYLKSKTATSRHDKNAKKKKRSTSDPDVTAEMKNGTLLDKKRKDKSLPSKEVNGNGVHYRIPEEVIKEKGETEETKEKRKERREKGEEKVGKKEKTSKKDREEEKSTKEKKEKRRDNEKDKKLSRRDEMEGSEGDCSICQERIRKSKEKSQNKESRHKDKEHRSKYEHRRTRDYHEEDGKERGGHKNADKYDDEKEYNRKKKHYHDKEKERERDKSRRDKHRNHHHHHHHHRRKSDEYEVDFGPFPCNTANCLTCKESLNRLEAWQERCTTEIESTRRRLEHRLHRLEKKLEEQQSEERQMKDFEYDRVLGRVSDECREVSKSVKDTSGDVKDEIRGLIKGGLTKLELKLGQISTGYNIPFMGFQDRCNPELGRNCSADRGFRRAVRSRSSPHLGRAPCEDCASALDHGGLMSPVPTPLNVSTSLTSPTNSAVSSRVGSRSSSRASSRGNLSDTGSMETVIEARPVHEEDVLKAVPETILEAKPVMEEGVHNLNETYAASQVQHQRQVQQVEKWWRHKAEEEQRVLYARICELEQMLMNNETRNGSSGGGSTLYIV</sequence>
<feature type="repeat" description="ANK" evidence="3">
    <location>
        <begin position="79"/>
        <end position="111"/>
    </location>
</feature>
<dbReference type="EMBL" id="JARQWQ010000007">
    <property type="protein sequence ID" value="KAK2570970.1"/>
    <property type="molecule type" value="Genomic_DNA"/>
</dbReference>
<dbReference type="Pfam" id="PF00023">
    <property type="entry name" value="Ank"/>
    <property type="match status" value="1"/>
</dbReference>
<feature type="region of interest" description="Disordered" evidence="5">
    <location>
        <begin position="292"/>
        <end position="338"/>
    </location>
</feature>
<feature type="compositionally biased region" description="Polar residues" evidence="5">
    <location>
        <begin position="811"/>
        <end position="822"/>
    </location>
</feature>
<dbReference type="Proteomes" id="UP001249851">
    <property type="component" value="Unassembled WGS sequence"/>
</dbReference>
<feature type="repeat" description="ANK" evidence="3">
    <location>
        <begin position="112"/>
        <end position="144"/>
    </location>
</feature>
<feature type="compositionally biased region" description="Basic and acidic residues" evidence="5">
    <location>
        <begin position="597"/>
        <end position="609"/>
    </location>
</feature>
<proteinExistence type="predicted"/>
<feature type="compositionally biased region" description="Basic and acidic residues" evidence="5">
    <location>
        <begin position="430"/>
        <end position="440"/>
    </location>
</feature>
<dbReference type="InterPro" id="IPR036770">
    <property type="entry name" value="Ankyrin_rpt-contain_sf"/>
</dbReference>
<evidence type="ECO:0000256" key="2">
    <source>
        <dbReference type="ARBA" id="ARBA00023043"/>
    </source>
</evidence>
<dbReference type="InterPro" id="IPR002110">
    <property type="entry name" value="Ankyrin_rpt"/>
</dbReference>
<reference evidence="6" key="1">
    <citation type="journal article" date="2023" name="G3 (Bethesda)">
        <title>Whole genome assembly and annotation of the endangered Caribbean coral Acropora cervicornis.</title>
        <authorList>
            <person name="Selwyn J.D."/>
            <person name="Vollmer S.V."/>
        </authorList>
    </citation>
    <scope>NUCLEOTIDE SEQUENCE</scope>
    <source>
        <strain evidence="6">K2</strain>
    </source>
</reference>
<evidence type="ECO:0000313" key="6">
    <source>
        <dbReference type="EMBL" id="KAK2570970.1"/>
    </source>
</evidence>
<protein>
    <submittedName>
        <fullName evidence="6">Ankyrin repeat domain-containing protein 6</fullName>
    </submittedName>
</protein>
<feature type="repeat" description="ANK" evidence="3">
    <location>
        <begin position="164"/>
        <end position="185"/>
    </location>
</feature>
<reference evidence="6" key="2">
    <citation type="journal article" date="2023" name="Science">
        <title>Genomic signatures of disease resistance in endangered staghorn corals.</title>
        <authorList>
            <person name="Vollmer S.V."/>
            <person name="Selwyn J.D."/>
            <person name="Despard B.A."/>
            <person name="Roesel C.L."/>
        </authorList>
    </citation>
    <scope>NUCLEOTIDE SEQUENCE</scope>
    <source>
        <strain evidence="6">K2</strain>
    </source>
</reference>
<feature type="region of interest" description="Disordered" evidence="5">
    <location>
        <begin position="805"/>
        <end position="850"/>
    </location>
</feature>
<feature type="repeat" description="ANK" evidence="3">
    <location>
        <begin position="198"/>
        <end position="230"/>
    </location>
</feature>
<evidence type="ECO:0000313" key="7">
    <source>
        <dbReference type="Proteomes" id="UP001249851"/>
    </source>
</evidence>
<feature type="compositionally biased region" description="Basic and acidic residues" evidence="5">
    <location>
        <begin position="565"/>
        <end position="589"/>
    </location>
</feature>